<proteinExistence type="inferred from homology"/>
<dbReference type="Proteomes" id="UP001529510">
    <property type="component" value="Unassembled WGS sequence"/>
</dbReference>
<gene>
    <name evidence="5" type="ORF">M9458_042513</name>
</gene>
<evidence type="ECO:0000256" key="1">
    <source>
        <dbReference type="ARBA" id="ARBA00009283"/>
    </source>
</evidence>
<dbReference type="InterPro" id="IPR000407">
    <property type="entry name" value="GDA1_CD39_NTPase"/>
</dbReference>
<dbReference type="PANTHER" id="PTHR11782">
    <property type="entry name" value="ADENOSINE/GUANOSINE DIPHOSPHATASE"/>
    <property type="match status" value="1"/>
</dbReference>
<keyword evidence="6" id="KW-1185">Reference proteome</keyword>
<comment type="caution">
    <text evidence="5">The sequence shown here is derived from an EMBL/GenBank/DDBJ whole genome shotgun (WGS) entry which is preliminary data.</text>
</comment>
<feature type="signal peptide" evidence="4">
    <location>
        <begin position="1"/>
        <end position="22"/>
    </location>
</feature>
<protein>
    <recommendedName>
        <fullName evidence="7">Ectonucleoside triphosphate diphosphohydrolase 5</fullName>
    </recommendedName>
</protein>
<sequence length="73" mass="8111">MAMWAAGLTLAVGALDLGGASTQITFETPETVENELNSMTLRLYGQDYSLYTHSYLCYGKEEALRQILAYLIE</sequence>
<keyword evidence="3" id="KW-0067">ATP-binding</keyword>
<dbReference type="GO" id="GO:0016787">
    <property type="term" value="F:hydrolase activity"/>
    <property type="evidence" value="ECO:0007669"/>
    <property type="project" value="UniProtKB-KW"/>
</dbReference>
<organism evidence="5 6">
    <name type="scientific">Cirrhinus mrigala</name>
    <name type="common">Mrigala</name>
    <dbReference type="NCBI Taxonomy" id="683832"/>
    <lineage>
        <taxon>Eukaryota</taxon>
        <taxon>Metazoa</taxon>
        <taxon>Chordata</taxon>
        <taxon>Craniata</taxon>
        <taxon>Vertebrata</taxon>
        <taxon>Euteleostomi</taxon>
        <taxon>Actinopterygii</taxon>
        <taxon>Neopterygii</taxon>
        <taxon>Teleostei</taxon>
        <taxon>Ostariophysi</taxon>
        <taxon>Cypriniformes</taxon>
        <taxon>Cyprinidae</taxon>
        <taxon>Labeoninae</taxon>
        <taxon>Labeonini</taxon>
        <taxon>Cirrhinus</taxon>
    </lineage>
</organism>
<dbReference type="EMBL" id="JAMKFB020000021">
    <property type="protein sequence ID" value="KAL0163117.1"/>
    <property type="molecule type" value="Genomic_DNA"/>
</dbReference>
<evidence type="ECO:0008006" key="7">
    <source>
        <dbReference type="Google" id="ProtNLM"/>
    </source>
</evidence>
<comment type="similarity">
    <text evidence="1">Belongs to the GDA1/CD39 NTPase family.</text>
</comment>
<evidence type="ECO:0000256" key="3">
    <source>
        <dbReference type="PIRSR" id="PIRSR600407-2"/>
    </source>
</evidence>
<dbReference type="PANTHER" id="PTHR11782:SF33">
    <property type="entry name" value="ECTONUCLEOSIDE TRIPHOSPHATE DIPHOSPHOHYDROLASE 2"/>
    <property type="match status" value="1"/>
</dbReference>
<name>A0ABD0NN57_CIRMR</name>
<feature type="chain" id="PRO_5044763235" description="Ectonucleoside triphosphate diphosphohydrolase 5" evidence="4">
    <location>
        <begin position="23"/>
        <end position="73"/>
    </location>
</feature>
<feature type="non-terminal residue" evidence="5">
    <location>
        <position position="73"/>
    </location>
</feature>
<keyword evidence="2" id="KW-0378">Hydrolase</keyword>
<accession>A0ABD0NN57</accession>
<evidence type="ECO:0000256" key="2">
    <source>
        <dbReference type="ARBA" id="ARBA00022801"/>
    </source>
</evidence>
<dbReference type="Gene3D" id="3.30.420.150">
    <property type="entry name" value="Exopolyphosphatase. Domain 2"/>
    <property type="match status" value="1"/>
</dbReference>
<dbReference type="Pfam" id="PF01150">
    <property type="entry name" value="GDA1_CD39"/>
    <property type="match status" value="1"/>
</dbReference>
<feature type="binding site" evidence="3">
    <location>
        <begin position="19"/>
        <end position="23"/>
    </location>
    <ligand>
        <name>ATP</name>
        <dbReference type="ChEBI" id="CHEBI:30616"/>
    </ligand>
</feature>
<evidence type="ECO:0000313" key="6">
    <source>
        <dbReference type="Proteomes" id="UP001529510"/>
    </source>
</evidence>
<reference evidence="5 6" key="1">
    <citation type="submission" date="2024-05" db="EMBL/GenBank/DDBJ databases">
        <title>Genome sequencing and assembly of Indian major carp, Cirrhinus mrigala (Hamilton, 1822).</title>
        <authorList>
            <person name="Mohindra V."/>
            <person name="Chowdhury L.M."/>
            <person name="Lal K."/>
            <person name="Jena J.K."/>
        </authorList>
    </citation>
    <scope>NUCLEOTIDE SEQUENCE [LARGE SCALE GENOMIC DNA]</scope>
    <source>
        <strain evidence="5">CM1030</strain>
        <tissue evidence="5">Blood</tissue>
    </source>
</reference>
<keyword evidence="4" id="KW-0732">Signal</keyword>
<dbReference type="AlphaFoldDB" id="A0ABD0NN57"/>
<keyword evidence="3" id="KW-0547">Nucleotide-binding</keyword>
<evidence type="ECO:0000256" key="4">
    <source>
        <dbReference type="SAM" id="SignalP"/>
    </source>
</evidence>
<evidence type="ECO:0000313" key="5">
    <source>
        <dbReference type="EMBL" id="KAL0163117.1"/>
    </source>
</evidence>